<dbReference type="RefSeq" id="WP_173291211.1">
    <property type="nucleotide sequence ID" value="NZ_AP021888.1"/>
</dbReference>
<keyword evidence="2" id="KW-1185">Reference proteome</keyword>
<dbReference type="AlphaFoldDB" id="A0A6F8PMS7"/>
<organism evidence="1 2">
    <name type="scientific">Thiosulfativibrio zosterae</name>
    <dbReference type="NCBI Taxonomy" id="2675053"/>
    <lineage>
        <taxon>Bacteria</taxon>
        <taxon>Pseudomonadati</taxon>
        <taxon>Pseudomonadota</taxon>
        <taxon>Gammaproteobacteria</taxon>
        <taxon>Thiotrichales</taxon>
        <taxon>Piscirickettsiaceae</taxon>
        <taxon>Thiosulfativibrio</taxon>
    </lineage>
</organism>
<sequence>MNVKMNVEMTAFKNVFRIENAWTNQDYHAILALMEFEDDLVGLSAADLKEMCLMSLADLEAEDAAIIVLKHLFKADLEAGDLTEGKIIQVAHQMPEGNSWEDYPDPLKHRDFFNAYGLLREAFNGRFAKPTGVLINLKLSAKQKSAFDIFAINPKPTLVRLLSCGLDEHAILNRLYDEQILGKTFPEAQGMIWDLKWLEQSDTTREVQILSSALWFADLAEQFEGTTHQDEV</sequence>
<dbReference type="EMBL" id="AP021888">
    <property type="protein sequence ID" value="BBP43409.1"/>
    <property type="molecule type" value="Genomic_DNA"/>
</dbReference>
<evidence type="ECO:0000313" key="1">
    <source>
        <dbReference type="EMBL" id="BBP43409.1"/>
    </source>
</evidence>
<evidence type="ECO:0000313" key="2">
    <source>
        <dbReference type="Proteomes" id="UP000501466"/>
    </source>
</evidence>
<protein>
    <submittedName>
        <fullName evidence="1">Uncharacterized protein</fullName>
    </submittedName>
</protein>
<reference evidence="2" key="1">
    <citation type="submission" date="2019-11" db="EMBL/GenBank/DDBJ databases">
        <title>Isolation and characterization of two novel species in the genus Thiomicrorhabdus.</title>
        <authorList>
            <person name="Mochizuki J."/>
            <person name="Kojima H."/>
            <person name="Fukui M."/>
        </authorList>
    </citation>
    <scope>NUCLEOTIDE SEQUENCE [LARGE SCALE GENOMIC DNA]</scope>
    <source>
        <strain evidence="2">AkT22</strain>
    </source>
</reference>
<gene>
    <name evidence="1" type="ORF">THMIRHAT_11550</name>
</gene>
<dbReference type="KEGG" id="tzo:THMIRHAT_11550"/>
<proteinExistence type="predicted"/>
<name>A0A6F8PMS7_9GAMM</name>
<dbReference type="Proteomes" id="UP000501466">
    <property type="component" value="Chromosome"/>
</dbReference>
<accession>A0A6F8PMS7</accession>